<feature type="compositionally biased region" description="Acidic residues" evidence="1">
    <location>
        <begin position="89"/>
        <end position="111"/>
    </location>
</feature>
<dbReference type="Proteomes" id="UP000735302">
    <property type="component" value="Unassembled WGS sequence"/>
</dbReference>
<comment type="caution">
    <text evidence="3">The sequence shown here is derived from an EMBL/GenBank/DDBJ whole genome shotgun (WGS) entry which is preliminary data.</text>
</comment>
<accession>A0AAV4ALZ1</accession>
<keyword evidence="2" id="KW-1133">Transmembrane helix</keyword>
<dbReference type="AlphaFoldDB" id="A0AAV4ALZ1"/>
<name>A0AAV4ALZ1_9GAST</name>
<protein>
    <submittedName>
        <fullName evidence="3">Uncharacterized protein</fullName>
    </submittedName>
</protein>
<reference evidence="3 4" key="1">
    <citation type="journal article" date="2021" name="Elife">
        <title>Chloroplast acquisition without the gene transfer in kleptoplastic sea slugs, Plakobranchus ocellatus.</title>
        <authorList>
            <person name="Maeda T."/>
            <person name="Takahashi S."/>
            <person name="Yoshida T."/>
            <person name="Shimamura S."/>
            <person name="Takaki Y."/>
            <person name="Nagai Y."/>
            <person name="Toyoda A."/>
            <person name="Suzuki Y."/>
            <person name="Arimoto A."/>
            <person name="Ishii H."/>
            <person name="Satoh N."/>
            <person name="Nishiyama T."/>
            <person name="Hasebe M."/>
            <person name="Maruyama T."/>
            <person name="Minagawa J."/>
            <person name="Obokata J."/>
            <person name="Shigenobu S."/>
        </authorList>
    </citation>
    <scope>NUCLEOTIDE SEQUENCE [LARGE SCALE GENOMIC DNA]</scope>
</reference>
<organism evidence="3 4">
    <name type="scientific">Plakobranchus ocellatus</name>
    <dbReference type="NCBI Taxonomy" id="259542"/>
    <lineage>
        <taxon>Eukaryota</taxon>
        <taxon>Metazoa</taxon>
        <taxon>Spiralia</taxon>
        <taxon>Lophotrochozoa</taxon>
        <taxon>Mollusca</taxon>
        <taxon>Gastropoda</taxon>
        <taxon>Heterobranchia</taxon>
        <taxon>Euthyneura</taxon>
        <taxon>Panpulmonata</taxon>
        <taxon>Sacoglossa</taxon>
        <taxon>Placobranchoidea</taxon>
        <taxon>Plakobranchidae</taxon>
        <taxon>Plakobranchus</taxon>
    </lineage>
</organism>
<evidence type="ECO:0000256" key="2">
    <source>
        <dbReference type="SAM" id="Phobius"/>
    </source>
</evidence>
<dbReference type="EMBL" id="BLXT01003924">
    <property type="protein sequence ID" value="GFO07905.1"/>
    <property type="molecule type" value="Genomic_DNA"/>
</dbReference>
<feature type="transmembrane region" description="Helical" evidence="2">
    <location>
        <begin position="125"/>
        <end position="143"/>
    </location>
</feature>
<keyword evidence="2" id="KW-0472">Membrane</keyword>
<sequence>MARIPGYVDGLHQKIIEYPSHLSVLAERWLRETYRENMEKNEMYTGRGGGLVAVSSIASPQQGDLRLSGSLSGRGTNPQQKRPCKPQGEEEEEEEEETEEEEEEEEEGEEEAKDKERRKRRRGRNTFIIFRGYTYTLVHIRFFNLMRSFVAKR</sequence>
<keyword evidence="4" id="KW-1185">Reference proteome</keyword>
<evidence type="ECO:0000313" key="4">
    <source>
        <dbReference type="Proteomes" id="UP000735302"/>
    </source>
</evidence>
<evidence type="ECO:0000256" key="1">
    <source>
        <dbReference type="SAM" id="MobiDB-lite"/>
    </source>
</evidence>
<proteinExistence type="predicted"/>
<gene>
    <name evidence="3" type="ORF">PoB_003441000</name>
</gene>
<evidence type="ECO:0000313" key="3">
    <source>
        <dbReference type="EMBL" id="GFO07905.1"/>
    </source>
</evidence>
<feature type="region of interest" description="Disordered" evidence="1">
    <location>
        <begin position="55"/>
        <end position="120"/>
    </location>
</feature>
<keyword evidence="2" id="KW-0812">Transmembrane</keyword>
<feature type="compositionally biased region" description="Polar residues" evidence="1">
    <location>
        <begin position="69"/>
        <end position="80"/>
    </location>
</feature>